<organism evidence="5 6">
    <name type="scientific">Nocardioides exalbidus</name>
    <dbReference type="NCBI Taxonomy" id="402596"/>
    <lineage>
        <taxon>Bacteria</taxon>
        <taxon>Bacillati</taxon>
        <taxon>Actinomycetota</taxon>
        <taxon>Actinomycetes</taxon>
        <taxon>Propionibacteriales</taxon>
        <taxon>Nocardioidaceae</taxon>
        <taxon>Nocardioides</taxon>
    </lineage>
</organism>
<feature type="domain" description="HIT" evidence="4">
    <location>
        <begin position="9"/>
        <end position="115"/>
    </location>
</feature>
<protein>
    <submittedName>
        <fullName evidence="5">Histidine triad (HIT) family protein</fullName>
    </submittedName>
</protein>
<dbReference type="InterPro" id="IPR019808">
    <property type="entry name" value="Histidine_triad_CS"/>
</dbReference>
<dbReference type="EMBL" id="FNRT01000002">
    <property type="protein sequence ID" value="SEC84121.1"/>
    <property type="molecule type" value="Genomic_DNA"/>
</dbReference>
<dbReference type="GO" id="GO:0003824">
    <property type="term" value="F:catalytic activity"/>
    <property type="evidence" value="ECO:0007669"/>
    <property type="project" value="InterPro"/>
</dbReference>
<dbReference type="InterPro" id="IPR011146">
    <property type="entry name" value="HIT-like"/>
</dbReference>
<dbReference type="PROSITE" id="PS51084">
    <property type="entry name" value="HIT_2"/>
    <property type="match status" value="1"/>
</dbReference>
<dbReference type="AlphaFoldDB" id="A0A1H4VUP6"/>
<evidence type="ECO:0000313" key="5">
    <source>
        <dbReference type="EMBL" id="SEC84121.1"/>
    </source>
</evidence>
<dbReference type="Pfam" id="PF01230">
    <property type="entry name" value="HIT"/>
    <property type="match status" value="1"/>
</dbReference>
<dbReference type="PANTHER" id="PTHR23089">
    <property type="entry name" value="HISTIDINE TRIAD HIT PROTEIN"/>
    <property type="match status" value="1"/>
</dbReference>
<feature type="short sequence motif" description="Histidine triad motif" evidence="2 3">
    <location>
        <begin position="100"/>
        <end position="104"/>
    </location>
</feature>
<gene>
    <name evidence="5" type="ORF">SAMN04489844_3095</name>
</gene>
<feature type="active site" description="Tele-AMP-histidine intermediate" evidence="1">
    <location>
        <position position="102"/>
    </location>
</feature>
<proteinExistence type="predicted"/>
<evidence type="ECO:0000256" key="2">
    <source>
        <dbReference type="PIRSR" id="PIRSR601310-3"/>
    </source>
</evidence>
<accession>A0A1H4VUP6</accession>
<dbReference type="InterPro" id="IPR036265">
    <property type="entry name" value="HIT-like_sf"/>
</dbReference>
<name>A0A1H4VUP6_9ACTN</name>
<sequence length="117" mass="12050">MSDTSDSCIFCTIVAGEVPAEELGRNDRAIAIKDLNPQAPFHALVIPVDHHENAAASAAADPATIGHLVSLADEVAKAAGNADYRLVANTGAGAGQTVFHTHLHVLAGSLGMTERLV</sequence>
<dbReference type="Proteomes" id="UP000198742">
    <property type="component" value="Unassembled WGS sequence"/>
</dbReference>
<evidence type="ECO:0000256" key="1">
    <source>
        <dbReference type="PIRSR" id="PIRSR601310-1"/>
    </source>
</evidence>
<dbReference type="InterPro" id="IPR001310">
    <property type="entry name" value="Histidine_triad_HIT"/>
</dbReference>
<dbReference type="OrthoDB" id="9784774at2"/>
<dbReference type="SUPFAM" id="SSF54197">
    <property type="entry name" value="HIT-like"/>
    <property type="match status" value="1"/>
</dbReference>
<dbReference type="PRINTS" id="PR00332">
    <property type="entry name" value="HISTRIAD"/>
</dbReference>
<dbReference type="Gene3D" id="3.30.428.10">
    <property type="entry name" value="HIT-like"/>
    <property type="match status" value="1"/>
</dbReference>
<evidence type="ECO:0000313" key="6">
    <source>
        <dbReference type="Proteomes" id="UP000198742"/>
    </source>
</evidence>
<dbReference type="PROSITE" id="PS00892">
    <property type="entry name" value="HIT_1"/>
    <property type="match status" value="1"/>
</dbReference>
<reference evidence="6" key="1">
    <citation type="submission" date="2016-10" db="EMBL/GenBank/DDBJ databases">
        <authorList>
            <person name="Varghese N."/>
            <person name="Submissions S."/>
        </authorList>
    </citation>
    <scope>NUCLEOTIDE SEQUENCE [LARGE SCALE GENOMIC DNA]</scope>
    <source>
        <strain evidence="6">DSM 22017</strain>
    </source>
</reference>
<dbReference type="STRING" id="402596.SAMN04489844_3095"/>
<dbReference type="RefSeq" id="WP_090969940.1">
    <property type="nucleotide sequence ID" value="NZ_FNRT01000002.1"/>
</dbReference>
<evidence type="ECO:0000256" key="3">
    <source>
        <dbReference type="PROSITE-ProRule" id="PRU00464"/>
    </source>
</evidence>
<keyword evidence="6" id="KW-1185">Reference proteome</keyword>
<evidence type="ECO:0000259" key="4">
    <source>
        <dbReference type="PROSITE" id="PS51084"/>
    </source>
</evidence>